<organism evidence="5 6">
    <name type="scientific">Kineothrix sedimenti</name>
    <dbReference type="NCBI Taxonomy" id="3123317"/>
    <lineage>
        <taxon>Bacteria</taxon>
        <taxon>Bacillati</taxon>
        <taxon>Bacillota</taxon>
        <taxon>Clostridia</taxon>
        <taxon>Lachnospirales</taxon>
        <taxon>Lachnospiraceae</taxon>
        <taxon>Kineothrix</taxon>
    </lineage>
</organism>
<dbReference type="InterPro" id="IPR018060">
    <property type="entry name" value="HTH_AraC"/>
</dbReference>
<dbReference type="InterPro" id="IPR014710">
    <property type="entry name" value="RmlC-like_jellyroll"/>
</dbReference>
<reference evidence="5 6" key="1">
    <citation type="submission" date="2024-02" db="EMBL/GenBank/DDBJ databases">
        <title>Bacterial strain from lacustrine sediment.</title>
        <authorList>
            <person name="Petit C."/>
            <person name="Fadhlaoui K."/>
        </authorList>
    </citation>
    <scope>NUCLEOTIDE SEQUENCE [LARGE SCALE GENOMIC DNA]</scope>
    <source>
        <strain evidence="5 6">IPX-CK</strain>
    </source>
</reference>
<dbReference type="SMART" id="SM00342">
    <property type="entry name" value="HTH_ARAC"/>
    <property type="match status" value="1"/>
</dbReference>
<keyword evidence="6" id="KW-1185">Reference proteome</keyword>
<dbReference type="Pfam" id="PF12833">
    <property type="entry name" value="HTH_18"/>
    <property type="match status" value="1"/>
</dbReference>
<keyword evidence="1" id="KW-0805">Transcription regulation</keyword>
<keyword evidence="3" id="KW-0804">Transcription</keyword>
<dbReference type="SUPFAM" id="SSF46689">
    <property type="entry name" value="Homeodomain-like"/>
    <property type="match status" value="2"/>
</dbReference>
<dbReference type="InterPro" id="IPR003313">
    <property type="entry name" value="AraC-bd"/>
</dbReference>
<evidence type="ECO:0000313" key="5">
    <source>
        <dbReference type="EMBL" id="XAH73908.1"/>
    </source>
</evidence>
<dbReference type="RefSeq" id="WP_342757509.1">
    <property type="nucleotide sequence ID" value="NZ_CP146256.1"/>
</dbReference>
<name>A0ABZ3EUL1_9FIRM</name>
<dbReference type="Proteomes" id="UP001451571">
    <property type="component" value="Chromosome"/>
</dbReference>
<keyword evidence="2" id="KW-0238">DNA-binding</keyword>
<sequence>MTATALKKGGGSLRVIENIQFIKGSKEEALPEMPFGFPHLASYVEFNKDIRSQVPWHWHKEVELFYIERGSLEYHTPDGRTIFPAGSGGLINSNILHMTKQPEGEEKTIQKVHIFDVSLIGGRPGSLMEQKYIRPLTASPSIEVLKFCPQQEEHREILEKIRKSFEIGEEEFAYEIKLNELLSGIWYRLLEILEKTQHEKRGKSLRHGKTDEKLKMMLIFIHEHYDEKISVKEIADAAFISERECFRSFKENMRMTPVEYLNDYRLQAACNLLAGSKESVTSIGNACGMGSSSYFGRVFREKMGYTPIEYRRKRQDSDKNWH</sequence>
<dbReference type="SUPFAM" id="SSF51182">
    <property type="entry name" value="RmlC-like cupins"/>
    <property type="match status" value="1"/>
</dbReference>
<evidence type="ECO:0000256" key="3">
    <source>
        <dbReference type="ARBA" id="ARBA00023163"/>
    </source>
</evidence>
<protein>
    <submittedName>
        <fullName evidence="5">AraC family transcriptional regulator</fullName>
    </submittedName>
</protein>
<evidence type="ECO:0000259" key="4">
    <source>
        <dbReference type="PROSITE" id="PS01124"/>
    </source>
</evidence>
<dbReference type="PANTHER" id="PTHR43280">
    <property type="entry name" value="ARAC-FAMILY TRANSCRIPTIONAL REGULATOR"/>
    <property type="match status" value="1"/>
</dbReference>
<evidence type="ECO:0000256" key="1">
    <source>
        <dbReference type="ARBA" id="ARBA00023015"/>
    </source>
</evidence>
<dbReference type="PROSITE" id="PS01124">
    <property type="entry name" value="HTH_ARAC_FAMILY_2"/>
    <property type="match status" value="1"/>
</dbReference>
<dbReference type="InterPro" id="IPR011051">
    <property type="entry name" value="RmlC_Cupin_sf"/>
</dbReference>
<dbReference type="Gene3D" id="2.60.120.10">
    <property type="entry name" value="Jelly Rolls"/>
    <property type="match status" value="1"/>
</dbReference>
<dbReference type="InterPro" id="IPR018062">
    <property type="entry name" value="HTH_AraC-typ_CS"/>
</dbReference>
<dbReference type="PROSITE" id="PS00041">
    <property type="entry name" value="HTH_ARAC_FAMILY_1"/>
    <property type="match status" value="1"/>
</dbReference>
<evidence type="ECO:0000313" key="6">
    <source>
        <dbReference type="Proteomes" id="UP001451571"/>
    </source>
</evidence>
<evidence type="ECO:0000256" key="2">
    <source>
        <dbReference type="ARBA" id="ARBA00023125"/>
    </source>
</evidence>
<dbReference type="Pfam" id="PF02311">
    <property type="entry name" value="AraC_binding"/>
    <property type="match status" value="1"/>
</dbReference>
<dbReference type="Gene3D" id="1.10.10.60">
    <property type="entry name" value="Homeodomain-like"/>
    <property type="match status" value="2"/>
</dbReference>
<feature type="domain" description="HTH araC/xylS-type" evidence="4">
    <location>
        <begin position="215"/>
        <end position="313"/>
    </location>
</feature>
<accession>A0ABZ3EUL1</accession>
<proteinExistence type="predicted"/>
<dbReference type="InterPro" id="IPR009057">
    <property type="entry name" value="Homeodomain-like_sf"/>
</dbReference>
<dbReference type="PANTHER" id="PTHR43280:SF28">
    <property type="entry name" value="HTH-TYPE TRANSCRIPTIONAL ACTIVATOR RHAS"/>
    <property type="match status" value="1"/>
</dbReference>
<gene>
    <name evidence="5" type="ORF">V6984_20785</name>
</gene>
<dbReference type="EMBL" id="CP146256">
    <property type="protein sequence ID" value="XAH73908.1"/>
    <property type="molecule type" value="Genomic_DNA"/>
</dbReference>